<dbReference type="RefSeq" id="WP_136928913.1">
    <property type="nucleotide sequence ID" value="NZ_SSMQ01000009.1"/>
</dbReference>
<dbReference type="Proteomes" id="UP000309215">
    <property type="component" value="Unassembled WGS sequence"/>
</dbReference>
<protein>
    <recommendedName>
        <fullName evidence="3">Roadblock/LC7 domain-containing protein</fullName>
    </recommendedName>
</protein>
<sequence length="129" mass="13800">MTKERRRKRSEMIQEAASLYLEAVIERNRIKALALASDEGLLVAGAGAGYDHDWLAALGVVTGEPHFDDVIEEITRGEGMVSFDVPVHGRILRLSAVGKMPPSLEDASAALSRIFAPLFGASPPVVASS</sequence>
<keyword evidence="2" id="KW-1185">Reference proteome</keyword>
<dbReference type="OrthoDB" id="9830602at2"/>
<evidence type="ECO:0000313" key="1">
    <source>
        <dbReference type="EMBL" id="TKD09690.1"/>
    </source>
</evidence>
<gene>
    <name evidence="1" type="ORF">E8A74_10960</name>
</gene>
<name>A0A4U1JET3_9BACT</name>
<proteinExistence type="predicted"/>
<accession>A0A4U1JET3</accession>
<evidence type="ECO:0008006" key="3">
    <source>
        <dbReference type="Google" id="ProtNLM"/>
    </source>
</evidence>
<dbReference type="AlphaFoldDB" id="A0A4U1JET3"/>
<reference evidence="1 2" key="1">
    <citation type="submission" date="2019-04" db="EMBL/GenBank/DDBJ databases">
        <authorList>
            <person name="Li Y."/>
            <person name="Wang J."/>
        </authorList>
    </citation>
    <scope>NUCLEOTIDE SEQUENCE [LARGE SCALE GENOMIC DNA]</scope>
    <source>
        <strain evidence="1 2">DSM 14668</strain>
    </source>
</reference>
<comment type="caution">
    <text evidence="1">The sequence shown here is derived from an EMBL/GenBank/DDBJ whole genome shotgun (WGS) entry which is preliminary data.</text>
</comment>
<evidence type="ECO:0000313" key="2">
    <source>
        <dbReference type="Proteomes" id="UP000309215"/>
    </source>
</evidence>
<dbReference type="EMBL" id="SSMQ01000009">
    <property type="protein sequence ID" value="TKD09690.1"/>
    <property type="molecule type" value="Genomic_DNA"/>
</dbReference>
<organism evidence="1 2">
    <name type="scientific">Polyangium fumosum</name>
    <dbReference type="NCBI Taxonomy" id="889272"/>
    <lineage>
        <taxon>Bacteria</taxon>
        <taxon>Pseudomonadati</taxon>
        <taxon>Myxococcota</taxon>
        <taxon>Polyangia</taxon>
        <taxon>Polyangiales</taxon>
        <taxon>Polyangiaceae</taxon>
        <taxon>Polyangium</taxon>
    </lineage>
</organism>